<name>A0A2R7Y2R1_9ARCH</name>
<evidence type="ECO:0000313" key="2">
    <source>
        <dbReference type="Proteomes" id="UP000244066"/>
    </source>
</evidence>
<organism evidence="1 2">
    <name type="scientific">Candidatus Terraquivivens tikiterensis</name>
    <dbReference type="NCBI Taxonomy" id="1980982"/>
    <lineage>
        <taxon>Archaea</taxon>
        <taxon>Nitrososphaerota</taxon>
        <taxon>Candidatus Wolframiiraptoraceae</taxon>
        <taxon>Candidatus Terraquivivens</taxon>
    </lineage>
</organism>
<dbReference type="Proteomes" id="UP000244066">
    <property type="component" value="Unassembled WGS sequence"/>
</dbReference>
<gene>
    <name evidence="1" type="ORF">B9J98_05445</name>
</gene>
<dbReference type="EMBL" id="NDWU01000013">
    <property type="protein sequence ID" value="PUA31763.1"/>
    <property type="molecule type" value="Genomic_DNA"/>
</dbReference>
<protein>
    <submittedName>
        <fullName evidence="1">Uncharacterized protein</fullName>
    </submittedName>
</protein>
<evidence type="ECO:0000313" key="1">
    <source>
        <dbReference type="EMBL" id="PUA31763.1"/>
    </source>
</evidence>
<reference evidence="1 2" key="1">
    <citation type="submission" date="2017-04" db="EMBL/GenBank/DDBJ databases">
        <title>Draft Aigarchaeota genome from a New Zealand hot spring.</title>
        <authorList>
            <person name="Reysenbach A.-L."/>
            <person name="Donaho J.A."/>
            <person name="Gerhart J."/>
            <person name="Kelley J.F."/>
            <person name="Kouba K."/>
            <person name="Podar M."/>
            <person name="Stott M."/>
        </authorList>
    </citation>
    <scope>NUCLEOTIDE SEQUENCE [LARGE SCALE GENOMIC DNA]</scope>
    <source>
        <strain evidence="1">NZ13_MG1</strain>
    </source>
</reference>
<sequence length="90" mass="10651">MIVSGKARKKKFLERLREGLKEELKTQRGAADRVRQGQSARMDALKRIHSEVLSRERSELRRVLLHEIERFRRRRLSSVLSALRGLSWVE</sequence>
<dbReference type="AlphaFoldDB" id="A0A2R7Y2R1"/>
<accession>A0A2R7Y2R1</accession>
<proteinExistence type="predicted"/>
<comment type="caution">
    <text evidence="1">The sequence shown here is derived from an EMBL/GenBank/DDBJ whole genome shotgun (WGS) entry which is preliminary data.</text>
</comment>